<feature type="compositionally biased region" description="Acidic residues" evidence="2">
    <location>
        <begin position="718"/>
        <end position="728"/>
    </location>
</feature>
<organism evidence="4 5">
    <name type="scientific">Dimorphilus gyrociliatus</name>
    <dbReference type="NCBI Taxonomy" id="2664684"/>
    <lineage>
        <taxon>Eukaryota</taxon>
        <taxon>Metazoa</taxon>
        <taxon>Spiralia</taxon>
        <taxon>Lophotrochozoa</taxon>
        <taxon>Annelida</taxon>
        <taxon>Polychaeta</taxon>
        <taxon>Polychaeta incertae sedis</taxon>
        <taxon>Dinophilidae</taxon>
        <taxon>Dimorphilus</taxon>
    </lineage>
</organism>
<dbReference type="CDD" id="cd17731">
    <property type="entry name" value="BRCT_TopBP1_rpt2_like"/>
    <property type="match status" value="1"/>
</dbReference>
<feature type="domain" description="BRCT" evidence="3">
    <location>
        <begin position="186"/>
        <end position="275"/>
    </location>
</feature>
<dbReference type="SUPFAM" id="SSF52113">
    <property type="entry name" value="BRCT domain"/>
    <property type="match status" value="6"/>
</dbReference>
<dbReference type="CDD" id="cd17728">
    <property type="entry name" value="BRCT_TopBP1_rpt8"/>
    <property type="match status" value="1"/>
</dbReference>
<feature type="compositionally biased region" description="Polar residues" evidence="2">
    <location>
        <begin position="499"/>
        <end position="513"/>
    </location>
</feature>
<dbReference type="GO" id="GO:0006270">
    <property type="term" value="P:DNA replication initiation"/>
    <property type="evidence" value="ECO:0007669"/>
    <property type="project" value="TreeGrafter"/>
</dbReference>
<keyword evidence="5" id="KW-1185">Reference proteome</keyword>
<dbReference type="GO" id="GO:0033314">
    <property type="term" value="P:mitotic DNA replication checkpoint signaling"/>
    <property type="evidence" value="ECO:0007669"/>
    <property type="project" value="TreeGrafter"/>
</dbReference>
<feature type="region of interest" description="Disordered" evidence="2">
    <location>
        <begin position="417"/>
        <end position="438"/>
    </location>
</feature>
<dbReference type="Pfam" id="PF00533">
    <property type="entry name" value="BRCT"/>
    <property type="match status" value="4"/>
</dbReference>
<dbReference type="FunFam" id="3.40.50.10190:FF:000018">
    <property type="entry name" value="DNA topoisomerase 2-binding protein 1"/>
    <property type="match status" value="1"/>
</dbReference>
<dbReference type="InterPro" id="IPR001357">
    <property type="entry name" value="BRCT_dom"/>
</dbReference>
<dbReference type="InterPro" id="IPR059215">
    <property type="entry name" value="BRCT2_TopBP1-like"/>
</dbReference>
<feature type="compositionally biased region" description="Basic and acidic residues" evidence="2">
    <location>
        <begin position="758"/>
        <end position="770"/>
    </location>
</feature>
<name>A0A7I8VHD8_9ANNE</name>
<feature type="compositionally biased region" description="Low complexity" evidence="2">
    <location>
        <begin position="514"/>
        <end position="526"/>
    </location>
</feature>
<dbReference type="PROSITE" id="PS50172">
    <property type="entry name" value="BRCT"/>
    <property type="match status" value="5"/>
</dbReference>
<dbReference type="Proteomes" id="UP000549394">
    <property type="component" value="Unassembled WGS sequence"/>
</dbReference>
<dbReference type="Pfam" id="PF12738">
    <property type="entry name" value="PTCB-BRCT"/>
    <property type="match status" value="1"/>
</dbReference>
<dbReference type="InterPro" id="IPR036420">
    <property type="entry name" value="BRCT_dom_sf"/>
</dbReference>
<evidence type="ECO:0000256" key="1">
    <source>
        <dbReference type="ARBA" id="ARBA00022737"/>
    </source>
</evidence>
<dbReference type="EMBL" id="CAJFCJ010000005">
    <property type="protein sequence ID" value="CAD5115093.1"/>
    <property type="molecule type" value="Genomic_DNA"/>
</dbReference>
<evidence type="ECO:0000313" key="5">
    <source>
        <dbReference type="Proteomes" id="UP000549394"/>
    </source>
</evidence>
<dbReference type="CDD" id="cd17738">
    <property type="entry name" value="BRCT_TopBP1_rpt7"/>
    <property type="match status" value="1"/>
</dbReference>
<dbReference type="FunFam" id="3.40.50.10190:FF:000010">
    <property type="entry name" value="DNA topoisomerase II binding protein 1"/>
    <property type="match status" value="1"/>
</dbReference>
<dbReference type="PANTHER" id="PTHR13561">
    <property type="entry name" value="DNA REPLICATION REGULATOR DPB11-RELATED"/>
    <property type="match status" value="1"/>
</dbReference>
<evidence type="ECO:0000259" key="3">
    <source>
        <dbReference type="PROSITE" id="PS50172"/>
    </source>
</evidence>
<sequence length="1225" mass="138746">MNKSNTKNVRKLLFVGEKTSLMKQAFDLATKSDIECVWITIEDVEDNNSVYVIEEIISNAYHQKIHKASMLGPCYVIKTCSEQKTLQIESPTVKISACMTNCVIAFTSIPHKQRENYRQKIALMNGQVSNDFHEDITHLIAAESGSRKFIVASHLRKPIVRFEWLDNIWTDCRSKPLLSLKDYEMYTCPLFKGLTICVSGLSTQARAVVKERVEELGGNFSGSMNQMSCTHLIVDKPEGQKYEYAKKWRIHTVSLQWLNDCYEKKEARDEFQYQIKTTASPVQKTSTPNASMAGLPPPEVSLLSNVSNLEETILDSGNYMDGCQVLLRGFNQDDLNKLKKLVSLCGAINTNTLNDSVTHVVVSDHRQEGIDDIQQTNNLTIVSEKWLIDCAKQRKKLDTSNYEINSHSRINTIYDNSINQSGATSNRPSSQNHHPVSFMGNSTLEKVAAILEQFDPPPINTSTSAITPAFSPSPQSVSPSLNPPSSVTARSSLPKDGNNETILTTRSSNNGENSQSLTVLTSEESTTFDGLEESTARKLFSNLTFRIHKNVEDCDSLKTILEENGATIKEEKPDYYVVPINECILSRNKTEVITDAWIWLCLEKDYIVKLTFICRPLPAIQGEPLTDCVICLSGFQGVEREVLIEIAKSLGATVQDQLCRKDQKQLKASTHLILKEASGNKFEAARRWRKFAIRSTWLRACLMTQSKVDETDYDVELPEEELEEETVEETQQQNTEQISTRHSEELVEDTQETVDETETSRKLDESRQEVSETFSPRPDYIDSPSVFLNPDKPFKPRLRLNSQLLKSTPIERKRPKFNFNFADECSKSVGLALQNSKDRASPRGLTPAVKRLRITPLGGVVIGVSTKLADQQRRLNEIAERLGAEYRWNLEDGSITHLISDRLSRSELEESINMGRKVVSAKWIENCLEENRHLEEEDFLPKMIRESSAEDEKIESDIQALMELDDNRVQHEIPLKKSFCGLASFHQTQQIASQPQKGDVRWEDNSICYERSDDSGDTTEERRFILSGFTDGKKKEIIDLIMGMDNAQVIQSNGFDSSCTHMIVASMTRNEKILSAISTGKWILRLDYILDSCNRNEWLEEESYEWAENLAEISTVTSKLSIASRNWRTRIKNGENLPYQGWNVGLFISNDKVDGFRKILTSGGAQIAWMNKANGRVTHCFVDTSLLKFRKRILKNVEADYILKSDYMVSFLMGNADSAAHEITF</sequence>
<feature type="domain" description="BRCT" evidence="3">
    <location>
        <begin position="852"/>
        <end position="941"/>
    </location>
</feature>
<feature type="region of interest" description="Disordered" evidence="2">
    <location>
        <begin position="718"/>
        <end position="794"/>
    </location>
</feature>
<dbReference type="Gene3D" id="3.40.50.10190">
    <property type="entry name" value="BRCT domain"/>
    <property type="match status" value="8"/>
</dbReference>
<comment type="caution">
    <text evidence="4">The sequence shown here is derived from an EMBL/GenBank/DDBJ whole genome shotgun (WGS) entry which is preliminary data.</text>
</comment>
<dbReference type="PANTHER" id="PTHR13561:SF20">
    <property type="entry name" value="DNA TOPOISOMERASE 2-BINDING PROTEIN 1"/>
    <property type="match status" value="1"/>
</dbReference>
<feature type="domain" description="BRCT" evidence="3">
    <location>
        <begin position="315"/>
        <end position="404"/>
    </location>
</feature>
<feature type="compositionally biased region" description="Acidic residues" evidence="2">
    <location>
        <begin position="746"/>
        <end position="757"/>
    </location>
</feature>
<feature type="region of interest" description="Disordered" evidence="2">
    <location>
        <begin position="455"/>
        <end position="526"/>
    </location>
</feature>
<protein>
    <recommendedName>
        <fullName evidence="3">BRCT domain-containing protein</fullName>
    </recommendedName>
</protein>
<proteinExistence type="predicted"/>
<dbReference type="SMART" id="SM00292">
    <property type="entry name" value="BRCT"/>
    <property type="match status" value="7"/>
</dbReference>
<feature type="domain" description="BRCT" evidence="3">
    <location>
        <begin position="94"/>
        <end position="165"/>
    </location>
</feature>
<keyword evidence="1" id="KW-0677">Repeat</keyword>
<dbReference type="OrthoDB" id="251770at2759"/>
<evidence type="ECO:0000313" key="4">
    <source>
        <dbReference type="EMBL" id="CAD5115093.1"/>
    </source>
</evidence>
<accession>A0A7I8VHD8</accession>
<gene>
    <name evidence="4" type="ORF">DGYR_LOCUS3867</name>
</gene>
<feature type="domain" description="BRCT" evidence="3">
    <location>
        <begin position="620"/>
        <end position="715"/>
    </location>
</feature>
<dbReference type="AlphaFoldDB" id="A0A7I8VHD8"/>
<dbReference type="GO" id="GO:0007095">
    <property type="term" value="P:mitotic G2 DNA damage checkpoint signaling"/>
    <property type="evidence" value="ECO:0007669"/>
    <property type="project" value="TreeGrafter"/>
</dbReference>
<dbReference type="InterPro" id="IPR049936">
    <property type="entry name" value="TopBP1_BRCT_8"/>
</dbReference>
<reference evidence="4 5" key="1">
    <citation type="submission" date="2020-08" db="EMBL/GenBank/DDBJ databases">
        <authorList>
            <person name="Hejnol A."/>
        </authorList>
    </citation>
    <scope>NUCLEOTIDE SEQUENCE [LARGE SCALE GENOMIC DNA]</scope>
</reference>
<evidence type="ECO:0000256" key="2">
    <source>
        <dbReference type="SAM" id="MobiDB-lite"/>
    </source>
</evidence>
<feature type="compositionally biased region" description="Low complexity" evidence="2">
    <location>
        <begin position="468"/>
        <end position="486"/>
    </location>
</feature>